<keyword evidence="6" id="KW-0862">Zinc</keyword>
<evidence type="ECO:0000256" key="2">
    <source>
        <dbReference type="ARBA" id="ARBA00006991"/>
    </source>
</evidence>
<comment type="similarity">
    <text evidence="2">Belongs to the krueppel C2H2-type zinc-finger protein family.</text>
</comment>
<dbReference type="AlphaFoldDB" id="A0A4W5MTZ2"/>
<dbReference type="Proteomes" id="UP000314982">
    <property type="component" value="Unassembled WGS sequence"/>
</dbReference>
<feature type="domain" description="C2H2-type" evidence="13">
    <location>
        <begin position="340"/>
        <end position="367"/>
    </location>
</feature>
<dbReference type="Pfam" id="PF00096">
    <property type="entry name" value="zf-C2H2"/>
    <property type="match status" value="2"/>
</dbReference>
<dbReference type="GO" id="GO:0008270">
    <property type="term" value="F:zinc ion binding"/>
    <property type="evidence" value="ECO:0007669"/>
    <property type="project" value="UniProtKB-KW"/>
</dbReference>
<feature type="compositionally biased region" description="Basic and acidic residues" evidence="12">
    <location>
        <begin position="163"/>
        <end position="176"/>
    </location>
</feature>
<keyword evidence="4" id="KW-0677">Repeat</keyword>
<evidence type="ECO:0000256" key="4">
    <source>
        <dbReference type="ARBA" id="ARBA00022737"/>
    </source>
</evidence>
<evidence type="ECO:0000256" key="7">
    <source>
        <dbReference type="ARBA" id="ARBA00023015"/>
    </source>
</evidence>
<dbReference type="STRING" id="62062.ENSHHUP00000040969"/>
<dbReference type="PROSITE" id="PS50157">
    <property type="entry name" value="ZINC_FINGER_C2H2_2"/>
    <property type="match status" value="6"/>
</dbReference>
<keyword evidence="9" id="KW-0804">Transcription</keyword>
<evidence type="ECO:0000256" key="11">
    <source>
        <dbReference type="PROSITE-ProRule" id="PRU00042"/>
    </source>
</evidence>
<feature type="compositionally biased region" description="Polar residues" evidence="12">
    <location>
        <begin position="193"/>
        <end position="205"/>
    </location>
</feature>
<dbReference type="GO" id="GO:0000785">
    <property type="term" value="C:chromatin"/>
    <property type="evidence" value="ECO:0007669"/>
    <property type="project" value="TreeGrafter"/>
</dbReference>
<evidence type="ECO:0000256" key="8">
    <source>
        <dbReference type="ARBA" id="ARBA00023125"/>
    </source>
</evidence>
<feature type="domain" description="C2H2-type" evidence="13">
    <location>
        <begin position="257"/>
        <end position="282"/>
    </location>
</feature>
<dbReference type="SMART" id="SM00355">
    <property type="entry name" value="ZnF_C2H2"/>
    <property type="match status" value="6"/>
</dbReference>
<evidence type="ECO:0000256" key="3">
    <source>
        <dbReference type="ARBA" id="ARBA00022723"/>
    </source>
</evidence>
<sequence length="432" mass="48593">MSQMQLFRDFFNERLTAAADEIFGVVEKTIAEYHEEVVRLQRLLDIVLQPDLKHREDFQQLILSVSEAEVPPEQQNCEQEWSPNLGQEDPEPIQFKDEQEELRTSQEVQIQRIETDTKDSLFTPGCVKCDCDEDPTHPSHLYQAQKEGNRERDTQPNTTTEQIKTEPDGVDYRESEPTSVSQPPLAVNPVCSAAQSEKSESVSGMQNGGPLSDFNPVKSKRTNMIEGQRSHINTKGKKSTPLSLLKSPSQSHATPCCKICGKSFHYMGSLIKHVQTHTKDKEGICGVLLCGKRFQSTKSMKDHLQTHIAARFCCDVCGKWFSKNSQLTVHMRSHTGEKPFSCPVCGTCFMQNGDLKRHMRSHTGEKPHLCPVCGKTFNRSGHLKIHMRTHTGEKPHSCPDCGKGFSVATNLSVHMRIHTGEKRQKDSALAPI</sequence>
<name>A0A4W5MTZ2_9TELE</name>
<dbReference type="SUPFAM" id="SSF57667">
    <property type="entry name" value="beta-beta-alpha zinc fingers"/>
    <property type="match status" value="3"/>
</dbReference>
<protein>
    <recommendedName>
        <fullName evidence="13">C2H2-type domain-containing protein</fullName>
    </recommendedName>
</protein>
<keyword evidence="8" id="KW-0238">DNA-binding</keyword>
<dbReference type="InterPro" id="IPR036236">
    <property type="entry name" value="Znf_C2H2_sf"/>
</dbReference>
<feature type="region of interest" description="Disordered" evidence="12">
    <location>
        <begin position="228"/>
        <end position="247"/>
    </location>
</feature>
<keyword evidence="5 11" id="KW-0863">Zinc-finger</keyword>
<evidence type="ECO:0000313" key="14">
    <source>
        <dbReference type="Ensembl" id="ENSHHUP00000040969.1"/>
    </source>
</evidence>
<dbReference type="GeneTree" id="ENSGT01150000286958"/>
<dbReference type="Pfam" id="PF13894">
    <property type="entry name" value="zf-C2H2_4"/>
    <property type="match status" value="1"/>
</dbReference>
<keyword evidence="10" id="KW-0539">Nucleus</keyword>
<dbReference type="GO" id="GO:0031519">
    <property type="term" value="C:PcG protein complex"/>
    <property type="evidence" value="ECO:0007669"/>
    <property type="project" value="TreeGrafter"/>
</dbReference>
<keyword evidence="3" id="KW-0479">Metal-binding</keyword>
<evidence type="ECO:0000259" key="13">
    <source>
        <dbReference type="PROSITE" id="PS50157"/>
    </source>
</evidence>
<evidence type="ECO:0000256" key="1">
    <source>
        <dbReference type="ARBA" id="ARBA00004123"/>
    </source>
</evidence>
<evidence type="ECO:0000256" key="5">
    <source>
        <dbReference type="ARBA" id="ARBA00022771"/>
    </source>
</evidence>
<keyword evidence="7" id="KW-0805">Transcription regulation</keyword>
<dbReference type="PANTHER" id="PTHR14003">
    <property type="entry name" value="TRANSCRIPTIONAL REPRESSOR PROTEIN YY"/>
    <property type="match status" value="1"/>
</dbReference>
<evidence type="ECO:0000256" key="9">
    <source>
        <dbReference type="ARBA" id="ARBA00023163"/>
    </source>
</evidence>
<dbReference type="FunFam" id="3.30.160.60:FF:000624">
    <property type="entry name" value="zinc finger protein 697"/>
    <property type="match status" value="1"/>
</dbReference>
<comment type="subcellular location">
    <subcellularLocation>
        <location evidence="1">Nucleus</location>
    </subcellularLocation>
</comment>
<evidence type="ECO:0000313" key="15">
    <source>
        <dbReference type="Proteomes" id="UP000314982"/>
    </source>
</evidence>
<dbReference type="Pfam" id="PF13465">
    <property type="entry name" value="zf-H2C2_2"/>
    <property type="match status" value="1"/>
</dbReference>
<dbReference type="PANTHER" id="PTHR14003:SF23">
    <property type="entry name" value="ZINC FINGER PROTEIN 143"/>
    <property type="match status" value="1"/>
</dbReference>
<evidence type="ECO:0000256" key="12">
    <source>
        <dbReference type="SAM" id="MobiDB-lite"/>
    </source>
</evidence>
<dbReference type="FunFam" id="3.30.160.60:FF:001480">
    <property type="entry name" value="Si:cabz01071911.3"/>
    <property type="match status" value="2"/>
</dbReference>
<feature type="region of interest" description="Disordered" evidence="12">
    <location>
        <begin position="139"/>
        <end position="218"/>
    </location>
</feature>
<accession>A0A4W5MTZ2</accession>
<dbReference type="InterPro" id="IPR013087">
    <property type="entry name" value="Znf_C2H2_type"/>
</dbReference>
<feature type="domain" description="C2H2-type" evidence="13">
    <location>
        <begin position="312"/>
        <end position="339"/>
    </location>
</feature>
<dbReference type="GO" id="GO:0000981">
    <property type="term" value="F:DNA-binding transcription factor activity, RNA polymerase II-specific"/>
    <property type="evidence" value="ECO:0007669"/>
    <property type="project" value="TreeGrafter"/>
</dbReference>
<organism evidence="14 15">
    <name type="scientific">Hucho hucho</name>
    <name type="common">huchen</name>
    <dbReference type="NCBI Taxonomy" id="62062"/>
    <lineage>
        <taxon>Eukaryota</taxon>
        <taxon>Metazoa</taxon>
        <taxon>Chordata</taxon>
        <taxon>Craniata</taxon>
        <taxon>Vertebrata</taxon>
        <taxon>Euteleostomi</taxon>
        <taxon>Actinopterygii</taxon>
        <taxon>Neopterygii</taxon>
        <taxon>Teleostei</taxon>
        <taxon>Protacanthopterygii</taxon>
        <taxon>Salmoniformes</taxon>
        <taxon>Salmonidae</taxon>
        <taxon>Salmoninae</taxon>
        <taxon>Hucho</taxon>
    </lineage>
</organism>
<dbReference type="Ensembl" id="ENSHHUT00000042547.1">
    <property type="protein sequence ID" value="ENSHHUP00000040969.1"/>
    <property type="gene ID" value="ENSHHUG00000025333.1"/>
</dbReference>
<proteinExistence type="inferred from homology"/>
<feature type="domain" description="C2H2-type" evidence="13">
    <location>
        <begin position="368"/>
        <end position="395"/>
    </location>
</feature>
<dbReference type="FunFam" id="3.30.160.60:FF:000478">
    <property type="entry name" value="Zinc finger protein 133"/>
    <property type="match status" value="1"/>
</dbReference>
<feature type="domain" description="C2H2-type" evidence="13">
    <location>
        <begin position="396"/>
        <end position="423"/>
    </location>
</feature>
<feature type="domain" description="C2H2-type" evidence="13">
    <location>
        <begin position="283"/>
        <end position="312"/>
    </location>
</feature>
<dbReference type="PROSITE" id="PS00028">
    <property type="entry name" value="ZINC_FINGER_C2H2_1"/>
    <property type="match status" value="5"/>
</dbReference>
<reference evidence="14" key="3">
    <citation type="submission" date="2025-09" db="UniProtKB">
        <authorList>
            <consortium name="Ensembl"/>
        </authorList>
    </citation>
    <scope>IDENTIFICATION</scope>
</reference>
<evidence type="ECO:0000256" key="6">
    <source>
        <dbReference type="ARBA" id="ARBA00022833"/>
    </source>
</evidence>
<dbReference type="GO" id="GO:0005667">
    <property type="term" value="C:transcription regulator complex"/>
    <property type="evidence" value="ECO:0007669"/>
    <property type="project" value="TreeGrafter"/>
</dbReference>
<dbReference type="Gene3D" id="3.30.160.60">
    <property type="entry name" value="Classic Zinc Finger"/>
    <property type="match status" value="5"/>
</dbReference>
<dbReference type="GO" id="GO:0000978">
    <property type="term" value="F:RNA polymerase II cis-regulatory region sequence-specific DNA binding"/>
    <property type="evidence" value="ECO:0007669"/>
    <property type="project" value="TreeGrafter"/>
</dbReference>
<reference evidence="14" key="2">
    <citation type="submission" date="2025-08" db="UniProtKB">
        <authorList>
            <consortium name="Ensembl"/>
        </authorList>
    </citation>
    <scope>IDENTIFICATION</scope>
</reference>
<reference evidence="15" key="1">
    <citation type="submission" date="2018-06" db="EMBL/GenBank/DDBJ databases">
        <title>Genome assembly of Danube salmon.</title>
        <authorList>
            <person name="Macqueen D.J."/>
            <person name="Gundappa M.K."/>
        </authorList>
    </citation>
    <scope>NUCLEOTIDE SEQUENCE [LARGE SCALE GENOMIC DNA]</scope>
</reference>
<keyword evidence="15" id="KW-1185">Reference proteome</keyword>
<evidence type="ECO:0000256" key="10">
    <source>
        <dbReference type="ARBA" id="ARBA00023242"/>
    </source>
</evidence>